<evidence type="ECO:0000259" key="5">
    <source>
        <dbReference type="Pfam" id="PF10551"/>
    </source>
</evidence>
<reference evidence="9" key="1">
    <citation type="submission" date="2021-02" db="EMBL/GenBank/DDBJ databases">
        <authorList>
            <person name="Nowell W R."/>
        </authorList>
    </citation>
    <scope>NUCLEOTIDE SEQUENCE</scope>
</reference>
<name>A0A820GR67_9BILA</name>
<keyword evidence="10" id="KW-1185">Reference proteome</keyword>
<protein>
    <recommendedName>
        <fullName evidence="11">MULE transposase domain-containing protein</fullName>
    </recommendedName>
</protein>
<comment type="caution">
    <text evidence="9">The sequence shown here is derived from an EMBL/GenBank/DDBJ whole genome shotgun (WGS) entry which is preliminary data.</text>
</comment>
<dbReference type="EMBL" id="CAJOBF010009161">
    <property type="protein sequence ID" value="CAF4269886.1"/>
    <property type="molecule type" value="Genomic_DNA"/>
</dbReference>
<dbReference type="Proteomes" id="UP000663887">
    <property type="component" value="Unassembled WGS sequence"/>
</dbReference>
<dbReference type="EMBL" id="CAJNRF010003171">
    <property type="protein sequence ID" value="CAF2047898.1"/>
    <property type="molecule type" value="Genomic_DNA"/>
</dbReference>
<dbReference type="InterPro" id="IPR018289">
    <property type="entry name" value="MULE_transposase_dom"/>
</dbReference>
<dbReference type="Gene3D" id="2.20.25.240">
    <property type="match status" value="1"/>
</dbReference>
<gene>
    <name evidence="9" type="ORF">OVN521_LOCUS30515</name>
    <name evidence="8" type="ORF">UXM345_LOCUS31748</name>
    <name evidence="6" type="ORF">WKI299_LOCUS9605</name>
    <name evidence="7" type="ORF">XDN619_LOCUS12436</name>
</gene>
<evidence type="ECO:0008006" key="11">
    <source>
        <dbReference type="Google" id="ProtNLM"/>
    </source>
</evidence>
<evidence type="ECO:0000313" key="10">
    <source>
        <dbReference type="Proteomes" id="UP000663866"/>
    </source>
</evidence>
<dbReference type="Pfam" id="PF10551">
    <property type="entry name" value="MULE"/>
    <property type="match status" value="1"/>
</dbReference>
<sequence length="619" mass="71328">MVAVTRAAAARQQQLSNEDTLIVHGVVTTKIIKKKKKIIRQHASSCVSSSSLESDTITSVTIDTLRSVNASTTESTSLANVELSDHQNNNNVVDVNDIDQYISLPSIELNQINNNQQDKLCNLDGNEESDSITAWPITVGEIQWCKTNRGNDRIFMSGYSYDYMSQSLKKNIRSFRCSKKGIGCRAVVYVSIDSNMYKDSNNVEHNHPPDHHNVKRLLILQKVKERIMIEPTSVTRIIEDEYVKHHLDDGDRRHFLLPAAQASRFHKIRAKMIPPNPKSLDFEVPELYSTTHSGEEFLIYDSTHKKIGGSCEVIFIDGTFKTRPMMFSQVYVIMGLHLAEAIPLVWCLAPKRVQEVYEKIFKILKQKSIEYGTKFEPQYVYSDFESGEMGALKNLFPNVTVRGCWYHFNQAIFRNIQKMGLTTMYEKNEEVKIWLKSFMALPLVKNHVLNDAVELLIENIPSPDKLLIEFYEYFQRQWLTRTPPKYWNLGPIHIRCNNSLEGYNNRLQYRFGIHPRLWSFIHFLKGEESLVMMRVVQIRNGIYRNKALPFSACNERLAKKTKQIKNLSRLFEYGSITLTQYITNLSAFVGEAATKKKKKNNDSIYKTTIDSCCIDDDNI</sequence>
<dbReference type="Proteomes" id="UP000663866">
    <property type="component" value="Unassembled WGS sequence"/>
</dbReference>
<evidence type="ECO:0000313" key="7">
    <source>
        <dbReference type="EMBL" id="CAF2070508.1"/>
    </source>
</evidence>
<evidence type="ECO:0000313" key="8">
    <source>
        <dbReference type="EMBL" id="CAF4269886.1"/>
    </source>
</evidence>
<evidence type="ECO:0000259" key="4">
    <source>
        <dbReference type="Pfam" id="PF04500"/>
    </source>
</evidence>
<evidence type="ECO:0000256" key="2">
    <source>
        <dbReference type="ARBA" id="ARBA00022771"/>
    </source>
</evidence>
<keyword evidence="2" id="KW-0863">Zinc-finger</keyword>
<evidence type="ECO:0000256" key="1">
    <source>
        <dbReference type="ARBA" id="ARBA00022723"/>
    </source>
</evidence>
<dbReference type="EMBL" id="CAJOBG010010352">
    <property type="protein sequence ID" value="CAF4279459.1"/>
    <property type="molecule type" value="Genomic_DNA"/>
</dbReference>
<keyword evidence="1" id="KW-0479">Metal-binding</keyword>
<dbReference type="PANTHER" id="PTHR47160">
    <property type="entry name" value="PUTATIVE-RELATED"/>
    <property type="match status" value="1"/>
</dbReference>
<dbReference type="InterPro" id="IPR007588">
    <property type="entry name" value="Znf_FLYWCH"/>
</dbReference>
<evidence type="ECO:0000313" key="9">
    <source>
        <dbReference type="EMBL" id="CAF4279459.1"/>
    </source>
</evidence>
<keyword evidence="3" id="KW-0862">Zinc</keyword>
<dbReference type="Proteomes" id="UP000663856">
    <property type="component" value="Unassembled WGS sequence"/>
</dbReference>
<dbReference type="GO" id="GO:0008270">
    <property type="term" value="F:zinc ion binding"/>
    <property type="evidence" value="ECO:0007669"/>
    <property type="project" value="UniProtKB-KW"/>
</dbReference>
<dbReference type="Pfam" id="PF04500">
    <property type="entry name" value="FLYWCH"/>
    <property type="match status" value="1"/>
</dbReference>
<organism evidence="9 10">
    <name type="scientific">Rotaria magnacalcarata</name>
    <dbReference type="NCBI Taxonomy" id="392030"/>
    <lineage>
        <taxon>Eukaryota</taxon>
        <taxon>Metazoa</taxon>
        <taxon>Spiralia</taxon>
        <taxon>Gnathifera</taxon>
        <taxon>Rotifera</taxon>
        <taxon>Eurotatoria</taxon>
        <taxon>Bdelloidea</taxon>
        <taxon>Philodinida</taxon>
        <taxon>Philodinidae</taxon>
        <taxon>Rotaria</taxon>
    </lineage>
</organism>
<feature type="domain" description="MULE transposase" evidence="5">
    <location>
        <begin position="313"/>
        <end position="410"/>
    </location>
</feature>
<dbReference type="EMBL" id="CAJNRG010004904">
    <property type="protein sequence ID" value="CAF2070508.1"/>
    <property type="molecule type" value="Genomic_DNA"/>
</dbReference>
<evidence type="ECO:0000313" key="6">
    <source>
        <dbReference type="EMBL" id="CAF2047898.1"/>
    </source>
</evidence>
<evidence type="ECO:0000256" key="3">
    <source>
        <dbReference type="ARBA" id="ARBA00022833"/>
    </source>
</evidence>
<dbReference type="AlphaFoldDB" id="A0A820GR67"/>
<accession>A0A820GR67</accession>
<proteinExistence type="predicted"/>
<feature type="domain" description="FLYWCH-type" evidence="4">
    <location>
        <begin position="146"/>
        <end position="207"/>
    </location>
</feature>
<dbReference type="Proteomes" id="UP000663842">
    <property type="component" value="Unassembled WGS sequence"/>
</dbReference>
<dbReference type="PANTHER" id="PTHR47160:SF10">
    <property type="entry name" value="MULE TRANSPOSASE DOMAIN-CONTAINING PROTEIN"/>
    <property type="match status" value="1"/>
</dbReference>